<dbReference type="SUPFAM" id="SSF55194">
    <property type="entry name" value="Ribosome recycling factor, RRF"/>
    <property type="match status" value="1"/>
</dbReference>
<gene>
    <name evidence="4" type="ORF">TSPI_10024</name>
</gene>
<name>A0ABR3KW61_TRISP</name>
<dbReference type="Proteomes" id="UP001558632">
    <property type="component" value="Unassembled WGS sequence"/>
</dbReference>
<accession>A0ABR3KW61</accession>
<evidence type="ECO:0000256" key="2">
    <source>
        <dbReference type="ARBA" id="ARBA00033107"/>
    </source>
</evidence>
<dbReference type="InterPro" id="IPR036191">
    <property type="entry name" value="RRF_sf"/>
</dbReference>
<evidence type="ECO:0000313" key="5">
    <source>
        <dbReference type="Proteomes" id="UP001558632"/>
    </source>
</evidence>
<evidence type="ECO:0000256" key="1">
    <source>
        <dbReference type="ARBA" id="ARBA00020581"/>
    </source>
</evidence>
<dbReference type="InterPro" id="IPR023584">
    <property type="entry name" value="Ribosome_recyc_fac_dom"/>
</dbReference>
<dbReference type="Pfam" id="PF01765">
    <property type="entry name" value="RRF"/>
    <property type="match status" value="1"/>
</dbReference>
<sequence>MKAIAESGLDVGVQQQNAFLYVPLPRPSKAKREQLAKNAKILYNRCHDQLREIMRYHEVKLRKKEHSLQKEIYNSLIFHLEDLSRVDDIHQLVNQNEEIHLLWRLNFSQLKTLNAEWISAHIWLQIRKEVFARHI</sequence>
<keyword evidence="5" id="KW-1185">Reference proteome</keyword>
<dbReference type="EMBL" id="JBEUSY010000152">
    <property type="protein sequence ID" value="KAL1243956.1"/>
    <property type="molecule type" value="Genomic_DNA"/>
</dbReference>
<protein>
    <recommendedName>
        <fullName evidence="1">Ribosome-recycling factor, mitochondrial</fullName>
    </recommendedName>
    <alternativeName>
        <fullName evidence="2">Ribosome-releasing factor, mitochondrial</fullName>
    </alternativeName>
</protein>
<evidence type="ECO:0000259" key="3">
    <source>
        <dbReference type="Pfam" id="PF01765"/>
    </source>
</evidence>
<proteinExistence type="predicted"/>
<organism evidence="4 5">
    <name type="scientific">Trichinella spiralis</name>
    <name type="common">Trichina worm</name>
    <dbReference type="NCBI Taxonomy" id="6334"/>
    <lineage>
        <taxon>Eukaryota</taxon>
        <taxon>Metazoa</taxon>
        <taxon>Ecdysozoa</taxon>
        <taxon>Nematoda</taxon>
        <taxon>Enoplea</taxon>
        <taxon>Dorylaimia</taxon>
        <taxon>Trichinellida</taxon>
        <taxon>Trichinellidae</taxon>
        <taxon>Trichinella</taxon>
    </lineage>
</organism>
<reference evidence="4 5" key="1">
    <citation type="submission" date="2024-07" db="EMBL/GenBank/DDBJ databases">
        <title>Enhanced genomic and transcriptomic resources for Trichinella pseudospiralis and T. spiralis underpin the discovery of pronounced molecular differences between stages and species.</title>
        <authorList>
            <person name="Pasi K.K."/>
            <person name="La Rosa G."/>
            <person name="Gomez-Morales M.A."/>
            <person name="Tosini F."/>
            <person name="Sumanam S."/>
            <person name="Young N.D."/>
            <person name="Chang B.C."/>
            <person name="Robin G.B."/>
        </authorList>
    </citation>
    <scope>NUCLEOTIDE SEQUENCE [LARGE SCALE GENOMIC DNA]</scope>
    <source>
        <strain evidence="4">ISS534</strain>
    </source>
</reference>
<comment type="caution">
    <text evidence="4">The sequence shown here is derived from an EMBL/GenBank/DDBJ whole genome shotgun (WGS) entry which is preliminary data.</text>
</comment>
<feature type="domain" description="Ribosome recycling factor" evidence="3">
    <location>
        <begin position="1"/>
        <end position="94"/>
    </location>
</feature>
<evidence type="ECO:0000313" key="4">
    <source>
        <dbReference type="EMBL" id="KAL1243956.1"/>
    </source>
</evidence>